<comment type="caution">
    <text evidence="1">The sequence shown here is derived from an EMBL/GenBank/DDBJ whole genome shotgun (WGS) entry which is preliminary data.</text>
</comment>
<gene>
    <name evidence="1" type="ORF">NPIL_508701</name>
</gene>
<dbReference type="EMBL" id="BMAW01038362">
    <property type="protein sequence ID" value="GFU51845.1"/>
    <property type="molecule type" value="Genomic_DNA"/>
</dbReference>
<keyword evidence="2" id="KW-1185">Reference proteome</keyword>
<dbReference type="OrthoDB" id="6434036at2759"/>
<reference evidence="1" key="1">
    <citation type="submission" date="2020-08" db="EMBL/GenBank/DDBJ databases">
        <title>Multicomponent nature underlies the extraordinary mechanical properties of spider dragline silk.</title>
        <authorList>
            <person name="Kono N."/>
            <person name="Nakamura H."/>
            <person name="Mori M."/>
            <person name="Yoshida Y."/>
            <person name="Ohtoshi R."/>
            <person name="Malay A.D."/>
            <person name="Moran D.A.P."/>
            <person name="Tomita M."/>
            <person name="Numata K."/>
            <person name="Arakawa K."/>
        </authorList>
    </citation>
    <scope>NUCLEOTIDE SEQUENCE</scope>
</reference>
<sequence length="83" mass="9304">MFKLYGLMKNKENIFLEASQDSLIVCDCCEMARVEIICPARGAANPQPRYQKLCTPSNRCLRMWRTSANRSAMDGLCSGDPPS</sequence>
<proteinExistence type="predicted"/>
<protein>
    <submittedName>
        <fullName evidence="1">Uncharacterized protein</fullName>
    </submittedName>
</protein>
<evidence type="ECO:0000313" key="1">
    <source>
        <dbReference type="EMBL" id="GFU51845.1"/>
    </source>
</evidence>
<dbReference type="Proteomes" id="UP000887013">
    <property type="component" value="Unassembled WGS sequence"/>
</dbReference>
<accession>A0A8X6R173</accession>
<dbReference type="AlphaFoldDB" id="A0A8X6R173"/>
<name>A0A8X6R173_NEPPI</name>
<evidence type="ECO:0000313" key="2">
    <source>
        <dbReference type="Proteomes" id="UP000887013"/>
    </source>
</evidence>
<organism evidence="1 2">
    <name type="scientific">Nephila pilipes</name>
    <name type="common">Giant wood spider</name>
    <name type="synonym">Nephila maculata</name>
    <dbReference type="NCBI Taxonomy" id="299642"/>
    <lineage>
        <taxon>Eukaryota</taxon>
        <taxon>Metazoa</taxon>
        <taxon>Ecdysozoa</taxon>
        <taxon>Arthropoda</taxon>
        <taxon>Chelicerata</taxon>
        <taxon>Arachnida</taxon>
        <taxon>Araneae</taxon>
        <taxon>Araneomorphae</taxon>
        <taxon>Entelegynae</taxon>
        <taxon>Araneoidea</taxon>
        <taxon>Nephilidae</taxon>
        <taxon>Nephila</taxon>
    </lineage>
</organism>